<dbReference type="GO" id="GO:0000049">
    <property type="term" value="F:tRNA binding"/>
    <property type="evidence" value="ECO:0007669"/>
    <property type="project" value="TreeGrafter"/>
</dbReference>
<sequence length="82" mass="9174">MSHTDNYPCAYLNAAAAIGMKMQDVDLFIKRLEKCLNTLRREQNRASAMSVTDDGNRAGDVDIEEMALKLDRVLGDKDQQPS</sequence>
<dbReference type="InterPro" id="IPR019872">
    <property type="entry name" value="Sec-tRNA_Se_transferase"/>
</dbReference>
<keyword evidence="5" id="KW-0711">Selenium</keyword>
<dbReference type="PANTHER" id="PTHR12944">
    <property type="entry name" value="SOLUBLE LIVER ANTIGEN/LIVER PANCREAS ANTIGEN"/>
    <property type="match status" value="1"/>
</dbReference>
<evidence type="ECO:0000256" key="1">
    <source>
        <dbReference type="ARBA" id="ARBA00001933"/>
    </source>
</evidence>
<keyword evidence="4" id="KW-0648">Protein biosynthesis</keyword>
<comment type="caution">
    <text evidence="6">The sequence shown here is derived from an EMBL/GenBank/DDBJ whole genome shotgun (WGS) entry which is preliminary data.</text>
</comment>
<gene>
    <name evidence="6" type="ORF">LTLLF_209830</name>
</gene>
<evidence type="ECO:0000256" key="2">
    <source>
        <dbReference type="ARBA" id="ARBA00022679"/>
    </source>
</evidence>
<dbReference type="GO" id="GO:0001514">
    <property type="term" value="P:selenocysteine incorporation"/>
    <property type="evidence" value="ECO:0007669"/>
    <property type="project" value="TreeGrafter"/>
</dbReference>
<keyword evidence="3" id="KW-0663">Pyridoxal phosphate</keyword>
<evidence type="ECO:0000256" key="4">
    <source>
        <dbReference type="ARBA" id="ARBA00022917"/>
    </source>
</evidence>
<comment type="cofactor">
    <cofactor evidence="1">
        <name>pyridoxal 5'-phosphate</name>
        <dbReference type="ChEBI" id="CHEBI:597326"/>
    </cofactor>
</comment>
<evidence type="ECO:0000313" key="7">
    <source>
        <dbReference type="Proteomes" id="UP000710432"/>
    </source>
</evidence>
<dbReference type="PANTHER" id="PTHR12944:SF2">
    <property type="entry name" value="O-PHOSPHOSERYL-TRNA(SEC) SELENIUM TRANSFERASE"/>
    <property type="match status" value="1"/>
</dbReference>
<proteinExistence type="predicted"/>
<evidence type="ECO:0000313" key="6">
    <source>
        <dbReference type="EMBL" id="KAH0516343.1"/>
    </source>
</evidence>
<protein>
    <submittedName>
        <fullName evidence="6">O-phosphoseryl-tRNA(Sec) selenium transferase</fullName>
    </submittedName>
</protein>
<evidence type="ECO:0000256" key="5">
    <source>
        <dbReference type="ARBA" id="ARBA00023266"/>
    </source>
</evidence>
<dbReference type="InterPro" id="IPR008829">
    <property type="entry name" value="SepSecS/SepCysS"/>
</dbReference>
<evidence type="ECO:0000256" key="3">
    <source>
        <dbReference type="ARBA" id="ARBA00022898"/>
    </source>
</evidence>
<dbReference type="InterPro" id="IPR015422">
    <property type="entry name" value="PyrdxlP-dep_Trfase_small"/>
</dbReference>
<name>A0A8J6GT25_MICOH</name>
<dbReference type="GO" id="GO:0001717">
    <property type="term" value="P:conversion of seryl-tRNAsec to selenocys-tRNAsec"/>
    <property type="evidence" value="ECO:0007669"/>
    <property type="project" value="InterPro"/>
</dbReference>
<dbReference type="GO" id="GO:0098621">
    <property type="term" value="F:O-phosphoseryl-tRNA(Sec) selenium transferase activity"/>
    <property type="evidence" value="ECO:0007669"/>
    <property type="project" value="InterPro"/>
</dbReference>
<organism evidence="6 7">
    <name type="scientific">Microtus ochrogaster</name>
    <name type="common">Prairie vole</name>
    <dbReference type="NCBI Taxonomy" id="79684"/>
    <lineage>
        <taxon>Eukaryota</taxon>
        <taxon>Metazoa</taxon>
        <taxon>Chordata</taxon>
        <taxon>Craniata</taxon>
        <taxon>Vertebrata</taxon>
        <taxon>Euteleostomi</taxon>
        <taxon>Mammalia</taxon>
        <taxon>Eutheria</taxon>
        <taxon>Euarchontoglires</taxon>
        <taxon>Glires</taxon>
        <taxon>Rodentia</taxon>
        <taxon>Myomorpha</taxon>
        <taxon>Muroidea</taxon>
        <taxon>Cricetidae</taxon>
        <taxon>Arvicolinae</taxon>
        <taxon>Microtus</taxon>
    </lineage>
</organism>
<accession>A0A8J6GT25</accession>
<keyword evidence="2 6" id="KW-0808">Transferase</keyword>
<dbReference type="Pfam" id="PF05889">
    <property type="entry name" value="SepSecS"/>
    <property type="match status" value="1"/>
</dbReference>
<dbReference type="AlphaFoldDB" id="A0A8J6GT25"/>
<reference evidence="6" key="1">
    <citation type="submission" date="2020-03" db="EMBL/GenBank/DDBJ databases">
        <title>Studies in the Genomics of Life Span.</title>
        <authorList>
            <person name="Glass D."/>
        </authorList>
    </citation>
    <scope>NUCLEOTIDE SEQUENCE</scope>
    <source>
        <strain evidence="6">LTLLF</strain>
        <tissue evidence="6">Muscle</tissue>
    </source>
</reference>
<dbReference type="EMBL" id="JAATJU010020413">
    <property type="protein sequence ID" value="KAH0516343.1"/>
    <property type="molecule type" value="Genomic_DNA"/>
</dbReference>
<dbReference type="Proteomes" id="UP000710432">
    <property type="component" value="Unassembled WGS sequence"/>
</dbReference>
<dbReference type="Gene3D" id="3.90.1150.10">
    <property type="entry name" value="Aspartate Aminotransferase, domain 1"/>
    <property type="match status" value="1"/>
</dbReference>